<dbReference type="InterPro" id="IPR051010">
    <property type="entry name" value="BCAA_transport"/>
</dbReference>
<dbReference type="InterPro" id="IPR028081">
    <property type="entry name" value="Leu-bd"/>
</dbReference>
<reference evidence="5 6" key="1">
    <citation type="submission" date="2012-04" db="EMBL/GenBank/DDBJ databases">
        <title>The Genome Sequence of Afipia broomeae ATCC 49717.</title>
        <authorList>
            <consortium name="The Broad Institute Genome Sequencing Platform"/>
            <person name="Earl A."/>
            <person name="Ward D."/>
            <person name="Feldgarden M."/>
            <person name="Gevers D."/>
            <person name="Huys G."/>
            <person name="Walker B."/>
            <person name="Young S.K."/>
            <person name="Zeng Q."/>
            <person name="Gargeya S."/>
            <person name="Fitzgerald M."/>
            <person name="Haas B."/>
            <person name="Abouelleil A."/>
            <person name="Alvarado L."/>
            <person name="Arachchi H.M."/>
            <person name="Berlin A."/>
            <person name="Chapman S.B."/>
            <person name="Goldberg J."/>
            <person name="Griggs A."/>
            <person name="Gujja S."/>
            <person name="Hansen M."/>
            <person name="Howarth C."/>
            <person name="Imamovic A."/>
            <person name="Larimer J."/>
            <person name="McCowen C."/>
            <person name="Montmayeur A."/>
            <person name="Murphy C."/>
            <person name="Neiman D."/>
            <person name="Pearson M."/>
            <person name="Priest M."/>
            <person name="Roberts A."/>
            <person name="Saif S."/>
            <person name="Shea T."/>
            <person name="Sisk P."/>
            <person name="Sykes S."/>
            <person name="Wortman J."/>
            <person name="Nusbaum C."/>
            <person name="Birren B."/>
        </authorList>
    </citation>
    <scope>NUCLEOTIDE SEQUENCE [LARGE SCALE GENOMIC DNA]</scope>
    <source>
        <strain evidence="5 6">ATCC 49717</strain>
    </source>
</reference>
<dbReference type="SUPFAM" id="SSF53822">
    <property type="entry name" value="Periplasmic binding protein-like I"/>
    <property type="match status" value="1"/>
</dbReference>
<proteinExistence type="inferred from homology"/>
<keyword evidence="6" id="KW-1185">Reference proteome</keyword>
<dbReference type="PATRIC" id="fig|883078.3.peg.998"/>
<keyword evidence="3" id="KW-0029">Amino-acid transport</keyword>
<accession>K8PM69</accession>
<name>K8PM69_9BRAD</name>
<dbReference type="Pfam" id="PF13458">
    <property type="entry name" value="Peripla_BP_6"/>
    <property type="match status" value="1"/>
</dbReference>
<dbReference type="EMBL" id="AGWX01000001">
    <property type="protein sequence ID" value="EKS41874.1"/>
    <property type="molecule type" value="Genomic_DNA"/>
</dbReference>
<evidence type="ECO:0000259" key="4">
    <source>
        <dbReference type="Pfam" id="PF13458"/>
    </source>
</evidence>
<comment type="caution">
    <text evidence="5">The sequence shown here is derived from an EMBL/GenBank/DDBJ whole genome shotgun (WGS) entry which is preliminary data.</text>
</comment>
<evidence type="ECO:0000313" key="5">
    <source>
        <dbReference type="EMBL" id="EKS41874.1"/>
    </source>
</evidence>
<feature type="domain" description="Leucine-binding protein" evidence="4">
    <location>
        <begin position="30"/>
        <end position="377"/>
    </location>
</feature>
<dbReference type="GO" id="GO:0006865">
    <property type="term" value="P:amino acid transport"/>
    <property type="evidence" value="ECO:0007669"/>
    <property type="project" value="UniProtKB-KW"/>
</dbReference>
<evidence type="ECO:0000256" key="3">
    <source>
        <dbReference type="ARBA" id="ARBA00022970"/>
    </source>
</evidence>
<evidence type="ECO:0000256" key="2">
    <source>
        <dbReference type="ARBA" id="ARBA00022729"/>
    </source>
</evidence>
<protein>
    <recommendedName>
        <fullName evidence="4">Leucine-binding protein domain-containing protein</fullName>
    </recommendedName>
</protein>
<organism evidence="5 6">
    <name type="scientific">Afipia broomeae ATCC 49717</name>
    <dbReference type="NCBI Taxonomy" id="883078"/>
    <lineage>
        <taxon>Bacteria</taxon>
        <taxon>Pseudomonadati</taxon>
        <taxon>Pseudomonadota</taxon>
        <taxon>Alphaproteobacteria</taxon>
        <taxon>Hyphomicrobiales</taxon>
        <taxon>Nitrobacteraceae</taxon>
        <taxon>Afipia</taxon>
    </lineage>
</organism>
<dbReference type="InterPro" id="IPR028082">
    <property type="entry name" value="Peripla_BP_I"/>
</dbReference>
<dbReference type="CDD" id="cd06340">
    <property type="entry name" value="PBP1_ABC_ligand_binding-like"/>
    <property type="match status" value="1"/>
</dbReference>
<comment type="similarity">
    <text evidence="1">Belongs to the leucine-binding protein family.</text>
</comment>
<dbReference type="Proteomes" id="UP000001096">
    <property type="component" value="Unassembled WGS sequence"/>
</dbReference>
<keyword evidence="2" id="KW-0732">Signal</keyword>
<dbReference type="PANTHER" id="PTHR30483:SF37">
    <property type="entry name" value="ABC TRANSPORTER SUBSTRATE-BINDING PROTEIN"/>
    <property type="match status" value="1"/>
</dbReference>
<dbReference type="AlphaFoldDB" id="K8PM69"/>
<evidence type="ECO:0000256" key="1">
    <source>
        <dbReference type="ARBA" id="ARBA00010062"/>
    </source>
</evidence>
<dbReference type="HOGENOM" id="CLU_027128_4_3_5"/>
<sequence length="415" mass="44576">MNRREVLLSGVALSLAGTVGTRAFAQGGEVLIGCIWPLTGPTAQIGADARHALETAVDIVNGSHDLDLPTAKNAGLAGLGNAKIKLVFADHQGDPQKGRAEAERLITQDKVVAICGAFHSSVSATVSASCERYGIPYLAADSSSPSLHRRGLKFFFRAAAHDEMFSLAMFQFMDALKKKGKKIDSVGLFYEDTIFGTDSSNVQRKLAADRGYKVAVDIKYRASSPSLTAEVQQIKSANPDVLLPSSYTTDTILLMKTMDELGYKPNNILAQAAGFSDKATFDAVGDKLNGMISRASFSLDLAAKRPSVGKVNEMFKARANRDLNDNTSRQLTAILVLADAIDRAKSTDGEKIRAALAATDTPGEKTIMPWKRIKFTAEGQNDDADPVLLQYLGGKFVTVFPEQAAIAEPKWPMNG</sequence>
<dbReference type="eggNOG" id="COG0683">
    <property type="taxonomic scope" value="Bacteria"/>
</dbReference>
<keyword evidence="3" id="KW-0813">Transport</keyword>
<dbReference type="PANTHER" id="PTHR30483">
    <property type="entry name" value="LEUCINE-SPECIFIC-BINDING PROTEIN"/>
    <property type="match status" value="1"/>
</dbReference>
<evidence type="ECO:0000313" key="6">
    <source>
        <dbReference type="Proteomes" id="UP000001096"/>
    </source>
</evidence>
<gene>
    <name evidence="5" type="ORF">HMPREF9695_00966</name>
</gene>
<dbReference type="Gene3D" id="3.40.50.2300">
    <property type="match status" value="2"/>
</dbReference>